<name>A0A8B8D9C2_CRAVI</name>
<evidence type="ECO:0000259" key="7">
    <source>
        <dbReference type="PROSITE" id="PS51393"/>
    </source>
</evidence>
<evidence type="ECO:0000313" key="8">
    <source>
        <dbReference type="Proteomes" id="UP000694844"/>
    </source>
</evidence>
<keyword evidence="2" id="KW-0223">Dioxygenase</keyword>
<feature type="domain" description="Lipoxygenase" evidence="7">
    <location>
        <begin position="124"/>
        <end position="672"/>
    </location>
</feature>
<dbReference type="PANTHER" id="PTHR11771">
    <property type="entry name" value="LIPOXYGENASE"/>
    <property type="match status" value="1"/>
</dbReference>
<dbReference type="InterPro" id="IPR000907">
    <property type="entry name" value="LipOase"/>
</dbReference>
<gene>
    <name evidence="9" type="primary">LOC111125061</name>
</gene>
<dbReference type="InterPro" id="IPR036226">
    <property type="entry name" value="LipOase_C_sf"/>
</dbReference>
<evidence type="ECO:0000256" key="1">
    <source>
        <dbReference type="ARBA" id="ARBA00022723"/>
    </source>
</evidence>
<comment type="caution">
    <text evidence="5">Lacks conserved residue(s) required for the propagation of feature annotation.</text>
</comment>
<keyword evidence="3" id="KW-0560">Oxidoreductase</keyword>
<evidence type="ECO:0000256" key="3">
    <source>
        <dbReference type="ARBA" id="ARBA00023002"/>
    </source>
</evidence>
<dbReference type="InterPro" id="IPR001024">
    <property type="entry name" value="PLAT/LH2_dom"/>
</dbReference>
<dbReference type="AlphaFoldDB" id="A0A8B8D9C2"/>
<dbReference type="PROSITE" id="PS51393">
    <property type="entry name" value="LIPOXYGENASE_3"/>
    <property type="match status" value="1"/>
</dbReference>
<feature type="domain" description="PLAT" evidence="6">
    <location>
        <begin position="10"/>
        <end position="129"/>
    </location>
</feature>
<evidence type="ECO:0000256" key="5">
    <source>
        <dbReference type="PROSITE-ProRule" id="PRU00152"/>
    </source>
</evidence>
<dbReference type="Gene3D" id="3.10.450.60">
    <property type="match status" value="1"/>
</dbReference>
<protein>
    <submittedName>
        <fullName evidence="9">Allene oxide synthase-lipoxygenase protein-like isoform X3</fullName>
    </submittedName>
</protein>
<dbReference type="Pfam" id="PF01477">
    <property type="entry name" value="PLAT"/>
    <property type="match status" value="1"/>
</dbReference>
<sequence>MGNCCGAPRANYMVYVRTGDLKGAGTNANVKIRLHDSEGKVTQDITLDNFFRDDFEAGSMDTFHVPELKNFGNIISEIEFWRDDSGIASDWYVNKILVENRKTNDIFVFPVYRWIKPNYHYKIAHLDTSLPQNDQHAPQREMELKEKCKLYQQCVKVDGGPSQVKAIPDDEQFSFDYKWNIAKRKLKMIADSKLQLLTKGGKWEGIQDLTKVFTSAFGEPLGCKRWSNDIFFGWQRINSMNHSLIELCTEVPKKMGVTDVMLQPFLEGWPLHQVIEAKRLFMVDLEILQGLPCKSEEYVCPVPIALFFVNGDGRLVPIAIQLFQQKADDNPVFLPTDPPYTWMMAKMWYNLADASFHQSITHLGYTHLIMEGVCVAFHRNLSQSHPLFKLLAPHFLYLIAINTRGLELLVAPNGWVDKTMNIGIKGMFDLIARGLNRWRMDVHGTLPEDLKRRGVYCLNGKVLPGYYYRDDALLLYDAIKTYVTKYVNLYYDSQEKIENDWEIQNFGRELTLSREEGGCGLLGVPFEDKFDKPEQLIMVFTSIIYTCSVAHASTNFPQYDEYAFPPNYPASMNGSPPKDKKPLTEEDILATLPDKKTTLDVMTVTKILSDRGTNSLGNFEVQYIFDPDAKQIVQEFRAELQRISETIKRRNESRNPKYEWLDPELVPNSISI</sequence>
<evidence type="ECO:0000256" key="2">
    <source>
        <dbReference type="ARBA" id="ARBA00022964"/>
    </source>
</evidence>
<dbReference type="GO" id="GO:0034440">
    <property type="term" value="P:lipid oxidation"/>
    <property type="evidence" value="ECO:0007669"/>
    <property type="project" value="InterPro"/>
</dbReference>
<dbReference type="Gene3D" id="2.40.180.10">
    <property type="entry name" value="Catalase core domain"/>
    <property type="match status" value="1"/>
</dbReference>
<dbReference type="OrthoDB" id="407298at2759"/>
<dbReference type="GeneID" id="111125061"/>
<dbReference type="InterPro" id="IPR020834">
    <property type="entry name" value="LipOase_CS"/>
</dbReference>
<accession>A0A8B8D9C2</accession>
<reference evidence="9" key="1">
    <citation type="submission" date="2025-08" db="UniProtKB">
        <authorList>
            <consortium name="RefSeq"/>
        </authorList>
    </citation>
    <scope>IDENTIFICATION</scope>
    <source>
        <tissue evidence="9">Whole sample</tissue>
    </source>
</reference>
<dbReference type="Gene3D" id="1.20.245.10">
    <property type="entry name" value="Lipoxygenase-1, Domain 5"/>
    <property type="match status" value="1"/>
</dbReference>
<dbReference type="CDD" id="cd00113">
    <property type="entry name" value="PLAT"/>
    <property type="match status" value="1"/>
</dbReference>
<dbReference type="PRINTS" id="PR00087">
    <property type="entry name" value="LIPOXYGENASE"/>
</dbReference>
<dbReference type="RefSeq" id="XP_022324225.1">
    <property type="nucleotide sequence ID" value="XM_022468517.1"/>
</dbReference>
<dbReference type="PROSITE" id="PS00081">
    <property type="entry name" value="LIPOXYGENASE_2"/>
    <property type="match status" value="1"/>
</dbReference>
<keyword evidence="1" id="KW-0479">Metal-binding</keyword>
<dbReference type="GO" id="GO:0046872">
    <property type="term" value="F:metal ion binding"/>
    <property type="evidence" value="ECO:0007669"/>
    <property type="project" value="UniProtKB-KW"/>
</dbReference>
<evidence type="ECO:0000313" key="9">
    <source>
        <dbReference type="RefSeq" id="XP_022324225.1"/>
    </source>
</evidence>
<dbReference type="SMART" id="SM00308">
    <property type="entry name" value="LH2"/>
    <property type="match status" value="1"/>
</dbReference>
<dbReference type="InterPro" id="IPR036392">
    <property type="entry name" value="PLAT/LH2_dom_sf"/>
</dbReference>
<keyword evidence="4" id="KW-0443">Lipid metabolism</keyword>
<dbReference type="SUPFAM" id="SSF48484">
    <property type="entry name" value="Lipoxigenase"/>
    <property type="match status" value="1"/>
</dbReference>
<organism evidence="8 9">
    <name type="scientific">Crassostrea virginica</name>
    <name type="common">Eastern oyster</name>
    <dbReference type="NCBI Taxonomy" id="6565"/>
    <lineage>
        <taxon>Eukaryota</taxon>
        <taxon>Metazoa</taxon>
        <taxon>Spiralia</taxon>
        <taxon>Lophotrochozoa</taxon>
        <taxon>Mollusca</taxon>
        <taxon>Bivalvia</taxon>
        <taxon>Autobranchia</taxon>
        <taxon>Pteriomorphia</taxon>
        <taxon>Ostreida</taxon>
        <taxon>Ostreoidea</taxon>
        <taxon>Ostreidae</taxon>
        <taxon>Crassostrea</taxon>
    </lineage>
</organism>
<dbReference type="PROSITE" id="PS50095">
    <property type="entry name" value="PLAT"/>
    <property type="match status" value="1"/>
</dbReference>
<dbReference type="GO" id="GO:0016702">
    <property type="term" value="F:oxidoreductase activity, acting on single donors with incorporation of molecular oxygen, incorporation of two atoms of oxygen"/>
    <property type="evidence" value="ECO:0007669"/>
    <property type="project" value="InterPro"/>
</dbReference>
<evidence type="ECO:0000259" key="6">
    <source>
        <dbReference type="PROSITE" id="PS50095"/>
    </source>
</evidence>
<proteinExistence type="predicted"/>
<evidence type="ECO:0000256" key="4">
    <source>
        <dbReference type="ARBA" id="ARBA00023098"/>
    </source>
</evidence>
<dbReference type="SUPFAM" id="SSF49723">
    <property type="entry name" value="Lipase/lipooxygenase domain (PLAT/LH2 domain)"/>
    <property type="match status" value="1"/>
</dbReference>
<dbReference type="Pfam" id="PF00305">
    <property type="entry name" value="Lipoxygenase"/>
    <property type="match status" value="1"/>
</dbReference>
<dbReference type="InterPro" id="IPR013819">
    <property type="entry name" value="LipOase_C"/>
</dbReference>
<dbReference type="Proteomes" id="UP000694844">
    <property type="component" value="Chromosome 3"/>
</dbReference>
<keyword evidence="8" id="KW-1185">Reference proteome</keyword>